<reference evidence="2 3" key="1">
    <citation type="journal article" date="2015" name="Fungal Genet. Biol.">
        <title>Evolution of novel wood decay mechanisms in Agaricales revealed by the genome sequences of Fistulina hepatica and Cylindrobasidium torrendii.</title>
        <authorList>
            <person name="Floudas D."/>
            <person name="Held B.W."/>
            <person name="Riley R."/>
            <person name="Nagy L.G."/>
            <person name="Koehler G."/>
            <person name="Ransdell A.S."/>
            <person name="Younus H."/>
            <person name="Chow J."/>
            <person name="Chiniquy J."/>
            <person name="Lipzen A."/>
            <person name="Tritt A."/>
            <person name="Sun H."/>
            <person name="Haridas S."/>
            <person name="LaButti K."/>
            <person name="Ohm R.A."/>
            <person name="Kues U."/>
            <person name="Blanchette R.A."/>
            <person name="Grigoriev I.V."/>
            <person name="Minto R.E."/>
            <person name="Hibbett D.S."/>
        </authorList>
    </citation>
    <scope>NUCLEOTIDE SEQUENCE [LARGE SCALE GENOMIC DNA]</scope>
    <source>
        <strain evidence="2 3">ATCC 64428</strain>
    </source>
</reference>
<accession>A0A0D7AH77</accession>
<evidence type="ECO:0008006" key="4">
    <source>
        <dbReference type="Google" id="ProtNLM"/>
    </source>
</evidence>
<evidence type="ECO:0000313" key="2">
    <source>
        <dbReference type="EMBL" id="KIY50203.1"/>
    </source>
</evidence>
<evidence type="ECO:0000313" key="3">
    <source>
        <dbReference type="Proteomes" id="UP000054144"/>
    </source>
</evidence>
<evidence type="ECO:0000256" key="1">
    <source>
        <dbReference type="SAM" id="MobiDB-lite"/>
    </source>
</evidence>
<gene>
    <name evidence="2" type="ORF">FISHEDRAFT_71816</name>
</gene>
<organism evidence="2 3">
    <name type="scientific">Fistulina hepatica ATCC 64428</name>
    <dbReference type="NCBI Taxonomy" id="1128425"/>
    <lineage>
        <taxon>Eukaryota</taxon>
        <taxon>Fungi</taxon>
        <taxon>Dikarya</taxon>
        <taxon>Basidiomycota</taxon>
        <taxon>Agaricomycotina</taxon>
        <taxon>Agaricomycetes</taxon>
        <taxon>Agaricomycetidae</taxon>
        <taxon>Agaricales</taxon>
        <taxon>Fistulinaceae</taxon>
        <taxon>Fistulina</taxon>
    </lineage>
</organism>
<dbReference type="EMBL" id="KN881676">
    <property type="protein sequence ID" value="KIY50203.1"/>
    <property type="molecule type" value="Genomic_DNA"/>
</dbReference>
<dbReference type="AlphaFoldDB" id="A0A0D7AH77"/>
<sequence>MLPNTDPLADSAPPRHAIESDDEEDEFNPLPHPTSETSPTHADVRIMPDNLPKKRPLVVFAGNVAEYTARGIAHSLGELTAAVYVNDIETGQVFTPAFTKALVLVSEATARLPLWAMYPYAIAILAETEPTARTILDAYALPAYISAHDEPPLAPPIRYLCNGAPPPTTAHAELFAPPNMIQDTAAALLACRDVPGVLALLPAPHIPPPAPKSIVHTWDEGGSYGDEAAWSASTMSSALALLFGDAAPTWDAAAATKHHLMRGHARRTDADDGMYI</sequence>
<keyword evidence="3" id="KW-1185">Reference proteome</keyword>
<name>A0A0D7AH77_9AGAR</name>
<proteinExistence type="predicted"/>
<dbReference type="OrthoDB" id="2546621at2759"/>
<dbReference type="Proteomes" id="UP000054144">
    <property type="component" value="Unassembled WGS sequence"/>
</dbReference>
<protein>
    <recommendedName>
        <fullName evidence="4">Proteasome assembly chaperone 1</fullName>
    </recommendedName>
</protein>
<feature type="region of interest" description="Disordered" evidence="1">
    <location>
        <begin position="1"/>
        <end position="44"/>
    </location>
</feature>